<dbReference type="Pfam" id="PF01590">
    <property type="entry name" value="GAF"/>
    <property type="match status" value="1"/>
</dbReference>
<reference evidence="7 8" key="1">
    <citation type="submission" date="2020-09" db="EMBL/GenBank/DDBJ databases">
        <title>A novel species.</title>
        <authorList>
            <person name="Gao J."/>
        </authorList>
    </citation>
    <scope>NUCLEOTIDE SEQUENCE [LARGE SCALE GENOMIC DNA]</scope>
    <source>
        <strain evidence="7 8">CRXT-Y-14</strain>
    </source>
</reference>
<dbReference type="GO" id="GO:0003723">
    <property type="term" value="F:RNA binding"/>
    <property type="evidence" value="ECO:0007669"/>
    <property type="project" value="InterPro"/>
</dbReference>
<keyword evidence="3" id="KW-0805">Transcription regulation</keyword>
<dbReference type="SUPFAM" id="SSF52172">
    <property type="entry name" value="CheY-like"/>
    <property type="match status" value="1"/>
</dbReference>
<keyword evidence="1" id="KW-0808">Transferase</keyword>
<dbReference type="Gene3D" id="1.10.10.10">
    <property type="entry name" value="Winged helix-like DNA-binding domain superfamily/Winged helix DNA-binding domain"/>
    <property type="match status" value="1"/>
</dbReference>
<evidence type="ECO:0000256" key="2">
    <source>
        <dbReference type="ARBA" id="ARBA00022777"/>
    </source>
</evidence>
<feature type="compositionally biased region" description="Pro residues" evidence="5">
    <location>
        <begin position="243"/>
        <end position="262"/>
    </location>
</feature>
<evidence type="ECO:0000256" key="3">
    <source>
        <dbReference type="ARBA" id="ARBA00023015"/>
    </source>
</evidence>
<sequence>MTYPARALRLAEAVLELSDTLDDDFDPAAHLSRLAGHCVDLLGAQAAGVTLAEPDGLPHPSPACAPEQEAAVRELLGADALAGPAREALATGRAVAGVRVTGTVAAARWPAFTALARRHGVTTAHAVPLRRLGTPVGALSVLTRSAPVDNDAAFAGALADAAAAGLDRHRAYAEQRDLARQLERALASRVRIEQAKGMLAERWGASPDTAFSVLRRYARSRRMPLDRVAGAVLARDLGDDLTPPGPSPSPSPAPDPAPSARP</sequence>
<proteinExistence type="predicted"/>
<dbReference type="AlphaFoldDB" id="A0A7H1BBC4"/>
<dbReference type="Proteomes" id="UP000516428">
    <property type="component" value="Chromosome"/>
</dbReference>
<evidence type="ECO:0000256" key="4">
    <source>
        <dbReference type="ARBA" id="ARBA00023163"/>
    </source>
</evidence>
<protein>
    <submittedName>
        <fullName evidence="7">ANTAR domain-containing protein</fullName>
    </submittedName>
</protein>
<dbReference type="SMART" id="SM00065">
    <property type="entry name" value="GAF"/>
    <property type="match status" value="1"/>
</dbReference>
<gene>
    <name evidence="7" type="ORF">IAG42_22230</name>
</gene>
<evidence type="ECO:0000256" key="1">
    <source>
        <dbReference type="ARBA" id="ARBA00022679"/>
    </source>
</evidence>
<dbReference type="RefSeq" id="WP_188338713.1">
    <property type="nucleotide sequence ID" value="NZ_CP061281.1"/>
</dbReference>
<evidence type="ECO:0000313" key="7">
    <source>
        <dbReference type="EMBL" id="QNS06029.1"/>
    </source>
</evidence>
<evidence type="ECO:0000313" key="8">
    <source>
        <dbReference type="Proteomes" id="UP000516428"/>
    </source>
</evidence>
<dbReference type="InterPro" id="IPR029016">
    <property type="entry name" value="GAF-like_dom_sf"/>
</dbReference>
<dbReference type="SMART" id="SM01012">
    <property type="entry name" value="ANTAR"/>
    <property type="match status" value="1"/>
</dbReference>
<dbReference type="EMBL" id="CP061281">
    <property type="protein sequence ID" value="QNS06029.1"/>
    <property type="molecule type" value="Genomic_DNA"/>
</dbReference>
<dbReference type="Gene3D" id="3.30.450.40">
    <property type="match status" value="1"/>
</dbReference>
<dbReference type="Pfam" id="PF03861">
    <property type="entry name" value="ANTAR"/>
    <property type="match status" value="1"/>
</dbReference>
<dbReference type="InterPro" id="IPR005561">
    <property type="entry name" value="ANTAR"/>
</dbReference>
<dbReference type="KEGG" id="sxn:IAG42_22230"/>
<feature type="region of interest" description="Disordered" evidence="5">
    <location>
        <begin position="234"/>
        <end position="262"/>
    </location>
</feature>
<keyword evidence="2" id="KW-0418">Kinase</keyword>
<evidence type="ECO:0000256" key="5">
    <source>
        <dbReference type="SAM" id="MobiDB-lite"/>
    </source>
</evidence>
<organism evidence="7 8">
    <name type="scientific">Streptomyces xanthii</name>
    <dbReference type="NCBI Taxonomy" id="2768069"/>
    <lineage>
        <taxon>Bacteria</taxon>
        <taxon>Bacillati</taxon>
        <taxon>Actinomycetota</taxon>
        <taxon>Actinomycetes</taxon>
        <taxon>Kitasatosporales</taxon>
        <taxon>Streptomycetaceae</taxon>
        <taxon>Streptomyces</taxon>
    </lineage>
</organism>
<dbReference type="InterPro" id="IPR011006">
    <property type="entry name" value="CheY-like_superfamily"/>
</dbReference>
<dbReference type="InterPro" id="IPR003018">
    <property type="entry name" value="GAF"/>
</dbReference>
<name>A0A7H1BBC4_9ACTN</name>
<keyword evidence="8" id="KW-1185">Reference proteome</keyword>
<dbReference type="GO" id="GO:0016301">
    <property type="term" value="F:kinase activity"/>
    <property type="evidence" value="ECO:0007669"/>
    <property type="project" value="UniProtKB-KW"/>
</dbReference>
<feature type="domain" description="ANTAR" evidence="6">
    <location>
        <begin position="172"/>
        <end position="233"/>
    </location>
</feature>
<keyword evidence="4" id="KW-0804">Transcription</keyword>
<evidence type="ECO:0000259" key="6">
    <source>
        <dbReference type="PROSITE" id="PS50921"/>
    </source>
</evidence>
<dbReference type="InterPro" id="IPR036388">
    <property type="entry name" value="WH-like_DNA-bd_sf"/>
</dbReference>
<dbReference type="SUPFAM" id="SSF55781">
    <property type="entry name" value="GAF domain-like"/>
    <property type="match status" value="1"/>
</dbReference>
<accession>A0A7H1BBC4</accession>
<dbReference type="PROSITE" id="PS50921">
    <property type="entry name" value="ANTAR"/>
    <property type="match status" value="1"/>
</dbReference>